<dbReference type="Proteomes" id="UP000028524">
    <property type="component" value="Unassembled WGS sequence"/>
</dbReference>
<evidence type="ECO:0008006" key="4">
    <source>
        <dbReference type="Google" id="ProtNLM"/>
    </source>
</evidence>
<proteinExistence type="predicted"/>
<dbReference type="SUPFAM" id="SSF82171">
    <property type="entry name" value="DPP6 N-terminal domain-like"/>
    <property type="match status" value="1"/>
</dbReference>
<protein>
    <recommendedName>
        <fullName evidence="4">Saponin hydrolase</fullName>
    </recommendedName>
</protein>
<reference evidence="2 3" key="1">
    <citation type="journal article" date="2014" name="BMC Genomics">
        <title>Comparative genome sequencing reveals chemotype-specific gene clusters in the toxigenic black mold Stachybotrys.</title>
        <authorList>
            <person name="Semeiks J."/>
            <person name="Borek D."/>
            <person name="Otwinowski Z."/>
            <person name="Grishin N.V."/>
        </authorList>
    </citation>
    <scope>NUCLEOTIDE SEQUENCE [LARGE SCALE GENOMIC DNA]</scope>
    <source>
        <strain evidence="2 3">IBT 40285</strain>
    </source>
</reference>
<name>A0A084QVJ7_STAC4</name>
<evidence type="ECO:0000256" key="1">
    <source>
        <dbReference type="SAM" id="MobiDB-lite"/>
    </source>
</evidence>
<evidence type="ECO:0000313" key="3">
    <source>
        <dbReference type="Proteomes" id="UP000028524"/>
    </source>
</evidence>
<keyword evidence="3" id="KW-1185">Reference proteome</keyword>
<dbReference type="InParanoid" id="A0A084QVJ7"/>
<sequence length="630" mass="68018">MKPAEFVLTLTASGLSQNVIGPVPAAPPAPPTPEPINIVELPLPPVTTSACTPELNPRGTGCIAQGKHGDGFQAGSFLPDSRHIVAHVTYTGAPQAPDPASIYEGDHIILIKTDGTWFPNGDPWKCLTCGVPSGNALGISNTFDYPNSFGDNKRILYGTNILDCGEYNLTSPDCTPETTHIYPIRWETASDGSGPGGEIRELRVHPDDVHLGFSSFGIQGGSLIQFGYFSRLSFNPAPTTGTPLVPRYDLVHTTRLFSPENPPRFISNGNELTFNPLSNIVGELRGFSGRGNEVIYIGPSVESCNIDVFAADLSTGKIRRLTAHPEYVDPVDVSPDDQWTVVMDTRGTGRQMFMAGMRSVPPLIDLIAATVASTTRNNHQRRFFQPFIIDRHGDRGDYYGQKVNEEGSGIPGSAAINDPEWNGRADPKWSPDGTKIVYWQDLTAPPACGGNNPLPCYASPYQGGRYFRFMVADLTSREPKSLPKINPVSDIVPWGTPYVPGSATPLLPRPAEGTYTLKGRRGGFASVAITDNVDVETIKSVAVEYTNYSDDGLTVLNGNENFTRTNPAVTVESVVWFSDLVQTGNVAGTKKTSPDGFRLTIDVMTNILEANGTLTTTIDGVAYRQPANRA</sequence>
<dbReference type="OrthoDB" id="10265322at2759"/>
<dbReference type="OMA" id="FSRLQFN"/>
<evidence type="ECO:0000313" key="2">
    <source>
        <dbReference type="EMBL" id="KFA67982.1"/>
    </source>
</evidence>
<dbReference type="InterPro" id="IPR011042">
    <property type="entry name" value="6-blade_b-propeller_TolB-like"/>
</dbReference>
<organism evidence="2 3">
    <name type="scientific">Stachybotrys chlorohalonatus (strain IBT 40285)</name>
    <dbReference type="NCBI Taxonomy" id="1283841"/>
    <lineage>
        <taxon>Eukaryota</taxon>
        <taxon>Fungi</taxon>
        <taxon>Dikarya</taxon>
        <taxon>Ascomycota</taxon>
        <taxon>Pezizomycotina</taxon>
        <taxon>Sordariomycetes</taxon>
        <taxon>Hypocreomycetidae</taxon>
        <taxon>Hypocreales</taxon>
        <taxon>Stachybotryaceae</taxon>
        <taxon>Stachybotrys</taxon>
    </lineage>
</organism>
<dbReference type="STRING" id="1283841.A0A084QVJ7"/>
<feature type="region of interest" description="Disordered" evidence="1">
    <location>
        <begin position="406"/>
        <end position="427"/>
    </location>
</feature>
<dbReference type="HOGENOM" id="CLU_446240_0_0_1"/>
<gene>
    <name evidence="2" type="ORF">S40285_03509</name>
</gene>
<dbReference type="Gene3D" id="2.120.10.30">
    <property type="entry name" value="TolB, C-terminal domain"/>
    <property type="match status" value="1"/>
</dbReference>
<dbReference type="EMBL" id="KL660061">
    <property type="protein sequence ID" value="KFA67982.1"/>
    <property type="molecule type" value="Genomic_DNA"/>
</dbReference>
<dbReference type="AlphaFoldDB" id="A0A084QVJ7"/>
<accession>A0A084QVJ7</accession>